<feature type="transmembrane region" description="Helical" evidence="14">
    <location>
        <begin position="388"/>
        <end position="408"/>
    </location>
</feature>
<evidence type="ECO:0000256" key="13">
    <source>
        <dbReference type="RuleBase" id="RU362091"/>
    </source>
</evidence>
<evidence type="ECO:0000256" key="11">
    <source>
        <dbReference type="ARBA" id="ARBA00023201"/>
    </source>
</evidence>
<proteinExistence type="inferred from homology"/>
<dbReference type="EMBL" id="MWBQ01000212">
    <property type="protein sequence ID" value="OQA54421.1"/>
    <property type="molecule type" value="Genomic_DNA"/>
</dbReference>
<keyword evidence="5 14" id="KW-0812">Transmembrane</keyword>
<feature type="transmembrane region" description="Helical" evidence="14">
    <location>
        <begin position="446"/>
        <end position="465"/>
    </location>
</feature>
<dbReference type="AlphaFoldDB" id="A0A1V5SJR5"/>
<dbReference type="GO" id="GO:0005886">
    <property type="term" value="C:plasma membrane"/>
    <property type="evidence" value="ECO:0007669"/>
    <property type="project" value="UniProtKB-SubCell"/>
</dbReference>
<dbReference type="PROSITE" id="PS50283">
    <property type="entry name" value="NA_SOLUT_SYMP_3"/>
    <property type="match status" value="1"/>
</dbReference>
<comment type="similarity">
    <text evidence="2 13">Belongs to the sodium:solute symporter (SSF) (TC 2.A.21) family.</text>
</comment>
<feature type="transmembrane region" description="Helical" evidence="14">
    <location>
        <begin position="414"/>
        <end position="434"/>
    </location>
</feature>
<reference evidence="15" key="1">
    <citation type="submission" date="2017-02" db="EMBL/GenBank/DDBJ databases">
        <title>Delving into the versatile metabolic prowess of the omnipresent phylum Bacteroidetes.</title>
        <authorList>
            <person name="Nobu M.K."/>
            <person name="Mei R."/>
            <person name="Narihiro T."/>
            <person name="Kuroda K."/>
            <person name="Liu W.-T."/>
        </authorList>
    </citation>
    <scope>NUCLEOTIDE SEQUENCE</scope>
    <source>
        <strain evidence="15">ADurb.Bin276</strain>
    </source>
</reference>
<dbReference type="GO" id="GO:0015193">
    <property type="term" value="F:L-proline transmembrane transporter activity"/>
    <property type="evidence" value="ECO:0007669"/>
    <property type="project" value="TreeGrafter"/>
</dbReference>
<accession>A0A1V5SJR5</accession>
<name>A0A1V5SJR5_9BACT</name>
<gene>
    <name evidence="15" type="primary">putP</name>
    <name evidence="15" type="ORF">BWY41_02073</name>
</gene>
<feature type="transmembrane region" description="Helical" evidence="14">
    <location>
        <begin position="340"/>
        <end position="361"/>
    </location>
</feature>
<protein>
    <submittedName>
        <fullName evidence="15">Sodium/proline symporter</fullName>
    </submittedName>
</protein>
<feature type="transmembrane region" description="Helical" evidence="14">
    <location>
        <begin position="124"/>
        <end position="149"/>
    </location>
</feature>
<evidence type="ECO:0000256" key="1">
    <source>
        <dbReference type="ARBA" id="ARBA00004651"/>
    </source>
</evidence>
<dbReference type="Proteomes" id="UP000485569">
    <property type="component" value="Unassembled WGS sequence"/>
</dbReference>
<dbReference type="InterPro" id="IPR050277">
    <property type="entry name" value="Sodium:Solute_Symporter"/>
</dbReference>
<feature type="transmembrane region" description="Helical" evidence="14">
    <location>
        <begin position="73"/>
        <end position="93"/>
    </location>
</feature>
<dbReference type="InterPro" id="IPR038377">
    <property type="entry name" value="Na/Glc_symporter_sf"/>
</dbReference>
<dbReference type="CDD" id="cd10322">
    <property type="entry name" value="SLC5sbd"/>
    <property type="match status" value="1"/>
</dbReference>
<dbReference type="Gene3D" id="1.20.1730.10">
    <property type="entry name" value="Sodium/glucose cotransporter"/>
    <property type="match status" value="1"/>
</dbReference>
<keyword evidence="6" id="KW-0769">Symport</keyword>
<comment type="catalytic activity">
    <reaction evidence="12">
        <text>L-proline(in) + Na(+)(in) = L-proline(out) + Na(+)(out)</text>
        <dbReference type="Rhea" id="RHEA:28967"/>
        <dbReference type="ChEBI" id="CHEBI:29101"/>
        <dbReference type="ChEBI" id="CHEBI:60039"/>
    </reaction>
</comment>
<dbReference type="PANTHER" id="PTHR48086">
    <property type="entry name" value="SODIUM/PROLINE SYMPORTER-RELATED"/>
    <property type="match status" value="1"/>
</dbReference>
<feature type="transmembrane region" description="Helical" evidence="14">
    <location>
        <begin position="245"/>
        <end position="263"/>
    </location>
</feature>
<dbReference type="GO" id="GO:0015824">
    <property type="term" value="P:proline transport"/>
    <property type="evidence" value="ECO:0007669"/>
    <property type="project" value="TreeGrafter"/>
</dbReference>
<dbReference type="Pfam" id="PF00474">
    <property type="entry name" value="SSF"/>
    <property type="match status" value="1"/>
</dbReference>
<evidence type="ECO:0000256" key="4">
    <source>
        <dbReference type="ARBA" id="ARBA00022475"/>
    </source>
</evidence>
<evidence type="ECO:0000256" key="2">
    <source>
        <dbReference type="ARBA" id="ARBA00006434"/>
    </source>
</evidence>
<feature type="transmembrane region" description="Helical" evidence="14">
    <location>
        <begin position="155"/>
        <end position="173"/>
    </location>
</feature>
<evidence type="ECO:0000256" key="5">
    <source>
        <dbReference type="ARBA" id="ARBA00022692"/>
    </source>
</evidence>
<evidence type="ECO:0000256" key="14">
    <source>
        <dbReference type="SAM" id="Phobius"/>
    </source>
</evidence>
<keyword evidence="8" id="KW-0915">Sodium</keyword>
<keyword evidence="3" id="KW-0813">Transport</keyword>
<sequence>MNQIVLILSVLIYLLLTGYLGYLGFRKTQNTTDYLLAGRSAHPYLMAMSYGTTFISTSAIVGFGGAAGLYGMGMLWLTFLNIFVGIFIAFVVFGHRTRSMGLNLDSHTFPEFLGKRYQSRFIEIFSGIMIFVFLPIYIAAVLMGAAQILLVNFNISYEMALFAFSAIVAVYVIMGGMKGVMYTDAMQGTIMLFGMIVLIIFTYSRLGGIVNAHDSLSKLSPQIMEILGSRGHLGFTSMPALGSNLWWTVVSTIVLGVGIGVLAQPQLVVRFMTVKSNRELNRATMIGGIFILFMTGVAFVVGALSNVYFSQTQGQISFLAASKNVDSIIPLFIQKTMPGWFGIVFLVTLFSAAMSTLSGQYHTMGTALSRDIVETALRRKTSMSLSRLGTSIGILIATFVAWALPRFYESGNAIIARGTSLFMGLCASALLPMYVGGLYSRKITKAGAIAGMLSGFFISIFWFLFVHESESKVIGLVMALTGKTALWDHPWNVVDPLIVALPISALVTIIVSLFTKKCDEEHLNFCFNQVAKKR</sequence>
<evidence type="ECO:0000256" key="10">
    <source>
        <dbReference type="ARBA" id="ARBA00023136"/>
    </source>
</evidence>
<dbReference type="GO" id="GO:0005298">
    <property type="term" value="F:proline:sodium symporter activity"/>
    <property type="evidence" value="ECO:0007669"/>
    <property type="project" value="TreeGrafter"/>
</dbReference>
<evidence type="ECO:0000256" key="8">
    <source>
        <dbReference type="ARBA" id="ARBA00023053"/>
    </source>
</evidence>
<feature type="transmembrane region" description="Helical" evidence="14">
    <location>
        <begin position="284"/>
        <end position="309"/>
    </location>
</feature>
<keyword evidence="10 14" id="KW-0472">Membrane</keyword>
<evidence type="ECO:0000313" key="15">
    <source>
        <dbReference type="EMBL" id="OQA54421.1"/>
    </source>
</evidence>
<keyword evidence="9" id="KW-0406">Ion transport</keyword>
<comment type="caution">
    <text evidence="15">The sequence shown here is derived from an EMBL/GenBank/DDBJ whole genome shotgun (WGS) entry which is preliminary data.</text>
</comment>
<evidence type="ECO:0000256" key="9">
    <source>
        <dbReference type="ARBA" id="ARBA00023065"/>
    </source>
</evidence>
<organism evidence="15">
    <name type="scientific">Candidatus Atribacter allofermentans</name>
    <dbReference type="NCBI Taxonomy" id="1852833"/>
    <lineage>
        <taxon>Bacteria</taxon>
        <taxon>Pseudomonadati</taxon>
        <taxon>Atribacterota</taxon>
        <taxon>Atribacteria</taxon>
        <taxon>Atribacterales</taxon>
        <taxon>Atribacteraceae</taxon>
        <taxon>Atribacter</taxon>
    </lineage>
</organism>
<dbReference type="NCBIfam" id="TIGR00813">
    <property type="entry name" value="sss"/>
    <property type="match status" value="1"/>
</dbReference>
<keyword evidence="7 14" id="KW-1133">Transmembrane helix</keyword>
<dbReference type="InterPro" id="IPR001734">
    <property type="entry name" value="Na/solute_symporter"/>
</dbReference>
<feature type="transmembrane region" description="Helical" evidence="14">
    <location>
        <begin position="185"/>
        <end position="206"/>
    </location>
</feature>
<evidence type="ECO:0000256" key="3">
    <source>
        <dbReference type="ARBA" id="ARBA00022448"/>
    </source>
</evidence>
<evidence type="ECO:0000256" key="7">
    <source>
        <dbReference type="ARBA" id="ARBA00022989"/>
    </source>
</evidence>
<keyword evidence="4" id="KW-1003">Cell membrane</keyword>
<evidence type="ECO:0000256" key="6">
    <source>
        <dbReference type="ARBA" id="ARBA00022847"/>
    </source>
</evidence>
<feature type="transmembrane region" description="Helical" evidence="14">
    <location>
        <begin position="6"/>
        <end position="25"/>
    </location>
</feature>
<feature type="transmembrane region" description="Helical" evidence="14">
    <location>
        <begin position="45"/>
        <end position="67"/>
    </location>
</feature>
<feature type="transmembrane region" description="Helical" evidence="14">
    <location>
        <begin position="497"/>
        <end position="515"/>
    </location>
</feature>
<comment type="subcellular location">
    <subcellularLocation>
        <location evidence="1">Cell membrane</location>
        <topology evidence="1">Multi-pass membrane protein</topology>
    </subcellularLocation>
</comment>
<keyword evidence="11" id="KW-0739">Sodium transport</keyword>
<evidence type="ECO:0000256" key="12">
    <source>
        <dbReference type="ARBA" id="ARBA00033708"/>
    </source>
</evidence>
<dbReference type="PANTHER" id="PTHR48086:SF3">
    <property type="entry name" value="SODIUM_PROLINE SYMPORTER"/>
    <property type="match status" value="1"/>
</dbReference>